<protein>
    <submittedName>
        <fullName evidence="10">ABC transporter permease</fullName>
    </submittedName>
</protein>
<reference evidence="10" key="2">
    <citation type="submission" date="2021-04" db="EMBL/GenBank/DDBJ databases">
        <authorList>
            <person name="Gilroy R."/>
        </authorList>
    </citation>
    <scope>NUCLEOTIDE SEQUENCE</scope>
    <source>
        <strain evidence="10">ChiBcec15-1070</strain>
    </source>
</reference>
<feature type="transmembrane region" description="Helical" evidence="7">
    <location>
        <begin position="20"/>
        <end position="44"/>
    </location>
</feature>
<evidence type="ECO:0000256" key="3">
    <source>
        <dbReference type="ARBA" id="ARBA00022475"/>
    </source>
</evidence>
<evidence type="ECO:0000259" key="8">
    <source>
        <dbReference type="Pfam" id="PF02687"/>
    </source>
</evidence>
<evidence type="ECO:0000259" key="9">
    <source>
        <dbReference type="Pfam" id="PF12704"/>
    </source>
</evidence>
<organism evidence="10 11">
    <name type="scientific">Candidatus Rikenella faecigallinarum</name>
    <dbReference type="NCBI Taxonomy" id="2838745"/>
    <lineage>
        <taxon>Bacteria</taxon>
        <taxon>Pseudomonadati</taxon>
        <taxon>Bacteroidota</taxon>
        <taxon>Bacteroidia</taxon>
        <taxon>Bacteroidales</taxon>
        <taxon>Rikenellaceae</taxon>
        <taxon>Rikenella</taxon>
    </lineage>
</organism>
<dbReference type="EMBL" id="DXHL01000019">
    <property type="protein sequence ID" value="HIW10542.1"/>
    <property type="molecule type" value="Genomic_DNA"/>
</dbReference>
<name>A0A9D1QE56_9BACT</name>
<comment type="caution">
    <text evidence="10">The sequence shown here is derived from an EMBL/GenBank/DDBJ whole genome shotgun (WGS) entry which is preliminary data.</text>
</comment>
<keyword evidence="6 7" id="KW-0472">Membrane</keyword>
<feature type="domain" description="ABC3 transporter permease C-terminal" evidence="8">
    <location>
        <begin position="276"/>
        <end position="396"/>
    </location>
</feature>
<dbReference type="Pfam" id="PF12704">
    <property type="entry name" value="MacB_PCD"/>
    <property type="match status" value="1"/>
</dbReference>
<dbReference type="GO" id="GO:0098797">
    <property type="term" value="C:plasma membrane protein complex"/>
    <property type="evidence" value="ECO:0007669"/>
    <property type="project" value="TreeGrafter"/>
</dbReference>
<evidence type="ECO:0000256" key="6">
    <source>
        <dbReference type="ARBA" id="ARBA00023136"/>
    </source>
</evidence>
<evidence type="ECO:0000256" key="4">
    <source>
        <dbReference type="ARBA" id="ARBA00022692"/>
    </source>
</evidence>
<dbReference type="PANTHER" id="PTHR30489:SF0">
    <property type="entry name" value="LIPOPROTEIN-RELEASING SYSTEM TRANSMEMBRANE PROTEIN LOLE"/>
    <property type="match status" value="1"/>
</dbReference>
<reference evidence="10" key="1">
    <citation type="journal article" date="2021" name="PeerJ">
        <title>Extensive microbial diversity within the chicken gut microbiome revealed by metagenomics and culture.</title>
        <authorList>
            <person name="Gilroy R."/>
            <person name="Ravi A."/>
            <person name="Getino M."/>
            <person name="Pursley I."/>
            <person name="Horton D.L."/>
            <person name="Alikhan N.F."/>
            <person name="Baker D."/>
            <person name="Gharbi K."/>
            <person name="Hall N."/>
            <person name="Watson M."/>
            <person name="Adriaenssens E.M."/>
            <person name="Foster-Nyarko E."/>
            <person name="Jarju S."/>
            <person name="Secka A."/>
            <person name="Antonio M."/>
            <person name="Oren A."/>
            <person name="Chaudhuri R.R."/>
            <person name="La Ragione R."/>
            <person name="Hildebrand F."/>
            <person name="Pallen M.J."/>
        </authorList>
    </citation>
    <scope>NUCLEOTIDE SEQUENCE</scope>
    <source>
        <strain evidence="10">ChiBcec15-1070</strain>
    </source>
</reference>
<evidence type="ECO:0000256" key="7">
    <source>
        <dbReference type="SAM" id="Phobius"/>
    </source>
</evidence>
<dbReference type="Proteomes" id="UP000823926">
    <property type="component" value="Unassembled WGS sequence"/>
</dbReference>
<feature type="transmembrane region" description="Helical" evidence="7">
    <location>
        <begin position="319"/>
        <end position="346"/>
    </location>
</feature>
<evidence type="ECO:0000256" key="2">
    <source>
        <dbReference type="ARBA" id="ARBA00005236"/>
    </source>
</evidence>
<feature type="transmembrane region" description="Helical" evidence="7">
    <location>
        <begin position="272"/>
        <end position="298"/>
    </location>
</feature>
<accession>A0A9D1QE56</accession>
<gene>
    <name evidence="10" type="ORF">H9888_03475</name>
</gene>
<dbReference type="InterPro" id="IPR003838">
    <property type="entry name" value="ABC3_permease_C"/>
</dbReference>
<evidence type="ECO:0000313" key="10">
    <source>
        <dbReference type="EMBL" id="HIW10542.1"/>
    </source>
</evidence>
<comment type="subcellular location">
    <subcellularLocation>
        <location evidence="1">Cell membrane</location>
        <topology evidence="1">Multi-pass membrane protein</topology>
    </subcellularLocation>
</comment>
<feature type="domain" description="MacB-like periplasmic core" evidence="9">
    <location>
        <begin position="25"/>
        <end position="245"/>
    </location>
</feature>
<dbReference type="GO" id="GO:0044874">
    <property type="term" value="P:lipoprotein localization to outer membrane"/>
    <property type="evidence" value="ECO:0007669"/>
    <property type="project" value="TreeGrafter"/>
</dbReference>
<dbReference type="PANTHER" id="PTHR30489">
    <property type="entry name" value="LIPOPROTEIN-RELEASING SYSTEM TRANSMEMBRANE PROTEIN LOLE"/>
    <property type="match status" value="1"/>
</dbReference>
<dbReference type="Pfam" id="PF02687">
    <property type="entry name" value="FtsX"/>
    <property type="match status" value="1"/>
</dbReference>
<evidence type="ECO:0000256" key="5">
    <source>
        <dbReference type="ARBA" id="ARBA00022989"/>
    </source>
</evidence>
<evidence type="ECO:0000256" key="1">
    <source>
        <dbReference type="ARBA" id="ARBA00004651"/>
    </source>
</evidence>
<dbReference type="InterPro" id="IPR025857">
    <property type="entry name" value="MacB_PCD"/>
</dbReference>
<proteinExistence type="inferred from homology"/>
<dbReference type="AlphaFoldDB" id="A0A9D1QE56"/>
<feature type="transmembrane region" description="Helical" evidence="7">
    <location>
        <begin position="374"/>
        <end position="397"/>
    </location>
</feature>
<dbReference type="InterPro" id="IPR051447">
    <property type="entry name" value="Lipoprotein-release_system"/>
</dbReference>
<keyword evidence="3" id="KW-1003">Cell membrane</keyword>
<comment type="similarity">
    <text evidence="2">Belongs to the ABC-4 integral membrane protein family. LolC/E subfamily.</text>
</comment>
<sequence>MLSFFIARRHLFSRKAHSVINLIAVVSVVAIAVPVMALVVILSFHNGLSEFIGQMYSEFDAEVRVTPREGLFFEGDTLRRQLEALPEVAAVSATVEQNVLLTYSDRQWIATLRGVDANYDFVVPIEQRVIQGRYRLQNGDLNEAVIGKGIAYALGVQTALLEPLRIYAIRPGGGYTSFLPRSLYNTASVRPSGIYALDEQTDARYLFVPIALAQELIGTGRRISSLEIRMMAGISPERGKALIQRVAGEGFDVQSRFEQKETIYRMVTQEKWIIYLLMMFVVVIAALSLVGSLVMLAADKEQDREMLLAMGGTLRLLRGVFTWEGVLITATGVIIGIGLGLGFALFQQQFGIIKMAGEAFLMDAYPVRLEAGDVVAIAAGVGMLGTAVSALTAAGLVGRNRQRN</sequence>
<keyword evidence="5 7" id="KW-1133">Transmembrane helix</keyword>
<evidence type="ECO:0000313" key="11">
    <source>
        <dbReference type="Proteomes" id="UP000823926"/>
    </source>
</evidence>
<keyword evidence="4 7" id="KW-0812">Transmembrane</keyword>